<dbReference type="AlphaFoldDB" id="A0A2W4VW90"/>
<reference evidence="1 2" key="2">
    <citation type="submission" date="2018-06" db="EMBL/GenBank/DDBJ databases">
        <title>Metagenomic assembly of (sub)arctic Cyanobacteria and their associated microbiome from non-axenic cultures.</title>
        <authorList>
            <person name="Baurain D."/>
        </authorList>
    </citation>
    <scope>NUCLEOTIDE SEQUENCE [LARGE SCALE GENOMIC DNA]</scope>
    <source>
        <strain evidence="1">ULC066bin1</strain>
    </source>
</reference>
<comment type="caution">
    <text evidence="1">The sequence shown here is derived from an EMBL/GenBank/DDBJ whole genome shotgun (WGS) entry which is preliminary data.</text>
</comment>
<dbReference type="Proteomes" id="UP000249467">
    <property type="component" value="Unassembled WGS sequence"/>
</dbReference>
<reference evidence="1 2" key="1">
    <citation type="submission" date="2018-04" db="EMBL/GenBank/DDBJ databases">
        <authorList>
            <person name="Go L.Y."/>
            <person name="Mitchell J.A."/>
        </authorList>
    </citation>
    <scope>NUCLEOTIDE SEQUENCE [LARGE SCALE GENOMIC DNA]</scope>
    <source>
        <strain evidence="1">ULC066bin1</strain>
    </source>
</reference>
<evidence type="ECO:0000313" key="2">
    <source>
        <dbReference type="Proteomes" id="UP000249467"/>
    </source>
</evidence>
<dbReference type="EMBL" id="QBML01000038">
    <property type="protein sequence ID" value="PZO36646.1"/>
    <property type="molecule type" value="Genomic_DNA"/>
</dbReference>
<gene>
    <name evidence="1" type="ORF">DCF19_20785</name>
</gene>
<dbReference type="InterPro" id="IPR003615">
    <property type="entry name" value="HNH_nuc"/>
</dbReference>
<sequence length="286" mass="32281">MRALTAPNYDPLTVYQTCINGVTDDSLIDRLNNITDEIVFAAKDYEQKAKAQLLYTIPKNNCKNNEIALGKVTKEELKEVYTSYMVVSSKPARDIYDSLLSQAHLGKCPYCGFGQTRTLDHYLPKAKYPQFSVLPFNLVPSCRDCNTGKNTAIATTAEAQSLHPYFDHQIFINDQWLYAKVNETKPATIYFFVKAPKQWDEISKARVQAHFCNFNLSSRYSVEAGDALVSLRDVLISYCQSFGSKSVRDLLKIEANSSAKQHSNSWKTAMLQALVVSDWYCDGGFL</sequence>
<dbReference type="CDD" id="cd00085">
    <property type="entry name" value="HNHc"/>
    <property type="match status" value="1"/>
</dbReference>
<dbReference type="Gene3D" id="1.10.30.50">
    <property type="match status" value="1"/>
</dbReference>
<evidence type="ECO:0000313" key="1">
    <source>
        <dbReference type="EMBL" id="PZO36646.1"/>
    </source>
</evidence>
<name>A0A2W4VW90_9CYAN</name>
<accession>A0A2W4VW90</accession>
<proteinExistence type="predicted"/>
<protein>
    <recommendedName>
        <fullName evidence="3">HNH endonuclease</fullName>
    </recommendedName>
</protein>
<organism evidence="1 2">
    <name type="scientific">Pseudanabaena frigida</name>
    <dbReference type="NCBI Taxonomy" id="945775"/>
    <lineage>
        <taxon>Bacteria</taxon>
        <taxon>Bacillati</taxon>
        <taxon>Cyanobacteriota</taxon>
        <taxon>Cyanophyceae</taxon>
        <taxon>Pseudanabaenales</taxon>
        <taxon>Pseudanabaenaceae</taxon>
        <taxon>Pseudanabaena</taxon>
    </lineage>
</organism>
<evidence type="ECO:0008006" key="3">
    <source>
        <dbReference type="Google" id="ProtNLM"/>
    </source>
</evidence>